<dbReference type="AlphaFoldDB" id="A0A918DEP0"/>
<reference evidence="2 3" key="1">
    <citation type="journal article" date="2014" name="Int. J. Syst. Evol. Microbiol.">
        <title>Complete genome sequence of Corynebacterium casei LMG S-19264T (=DSM 44701T), isolated from a smear-ripened cheese.</title>
        <authorList>
            <consortium name="US DOE Joint Genome Institute (JGI-PGF)"/>
            <person name="Walter F."/>
            <person name="Albersmeier A."/>
            <person name="Kalinowski J."/>
            <person name="Ruckert C."/>
        </authorList>
    </citation>
    <scope>NUCLEOTIDE SEQUENCE [LARGE SCALE GENOMIC DNA]</scope>
    <source>
        <strain evidence="2 3">CGMCC 1.7029</strain>
    </source>
</reference>
<gene>
    <name evidence="2" type="ORF">GCM10010991_29570</name>
</gene>
<dbReference type="RefSeq" id="WP_158635618.1">
    <property type="nucleotide sequence ID" value="NZ_BMLP01000007.1"/>
</dbReference>
<name>A0A918DEP0_9RHOB</name>
<dbReference type="InterPro" id="IPR051677">
    <property type="entry name" value="AfsR-DnrI-RedD_regulator"/>
</dbReference>
<dbReference type="InterPro" id="IPR011990">
    <property type="entry name" value="TPR-like_helical_dom_sf"/>
</dbReference>
<feature type="domain" description="Bacterial transcriptional activator" evidence="1">
    <location>
        <begin position="121"/>
        <end position="258"/>
    </location>
</feature>
<protein>
    <recommendedName>
        <fullName evidence="1">Bacterial transcriptional activator domain-containing protein</fullName>
    </recommendedName>
</protein>
<evidence type="ECO:0000313" key="3">
    <source>
        <dbReference type="Proteomes" id="UP000598196"/>
    </source>
</evidence>
<proteinExistence type="predicted"/>
<organism evidence="2 3">
    <name type="scientific">Gemmobacter aquaticus</name>
    <dbReference type="NCBI Taxonomy" id="490185"/>
    <lineage>
        <taxon>Bacteria</taxon>
        <taxon>Pseudomonadati</taxon>
        <taxon>Pseudomonadota</taxon>
        <taxon>Alphaproteobacteria</taxon>
        <taxon>Rhodobacterales</taxon>
        <taxon>Paracoccaceae</taxon>
        <taxon>Gemmobacter</taxon>
    </lineage>
</organism>
<dbReference type="InterPro" id="IPR036388">
    <property type="entry name" value="WH-like_DNA-bd_sf"/>
</dbReference>
<dbReference type="Gene3D" id="1.25.40.10">
    <property type="entry name" value="Tetratricopeptide repeat domain"/>
    <property type="match status" value="1"/>
</dbReference>
<keyword evidence="3" id="KW-1185">Reference proteome</keyword>
<comment type="caution">
    <text evidence="2">The sequence shown here is derived from an EMBL/GenBank/DDBJ whole genome shotgun (WGS) entry which is preliminary data.</text>
</comment>
<evidence type="ECO:0000259" key="1">
    <source>
        <dbReference type="SMART" id="SM01043"/>
    </source>
</evidence>
<dbReference type="InterPro" id="IPR005158">
    <property type="entry name" value="BTAD"/>
</dbReference>
<sequence>MDAPALLNYPLGRGRRKGTVENMANGCGYRILDRFSLIADGREVPVRGQKQRAILAWFCLTGSPTIPRDRLADLLWSDSDAEKARGSLRNTLHVLARDSAPLVLLEGDRQHIRAHFTPCTCEVMRALVQWDAADTAPLATLSLSDAETRFAADLWGLDPGFDQFLIERRTAWLAQITQGLQTRLAAAAGRPEARVLAERLRELTPQDEQATRSLMQLEIAAGNKAAALDHYRRLWEVLDEDFDVEPSSETQALAVSLKLSGTASASTLPQIEERITIFLHPFSLAGLSDEDQIVISAVQAEISAALFAVEDWVTIEAGPDLLPPARVGNYELRGRLSPGLEDMRLILTLKDLGSGAILWTWPLQLHRDDWVRNSGFAVQRMAMRLTGRLEAHYISGIESYSDTELADYRKLIRARWLMRDWSPDADRRAEALLRSVASGGDLGLRARVGLAELLNSRELIFPGIGPVHAGVPEALEIGRTITAEAPERGDAWLAFGWSSILLDDMQSAAHAASVVADLSQCNPRRLSGAAEMMALSGDVARAARLATAAAQLDSGVCRVSMGYRTPVALLSGQYDLAMELADKSQGTIPFTYAYGAAAAVMARKPREAEEFWARFCRDLSARWRGNRAPDPLRWFLSASSMRRGHGLDLVAEALETLEDQRQDRVV</sequence>
<evidence type="ECO:0000313" key="2">
    <source>
        <dbReference type="EMBL" id="GGO36139.1"/>
    </source>
</evidence>
<dbReference type="SUPFAM" id="SSF48452">
    <property type="entry name" value="TPR-like"/>
    <property type="match status" value="2"/>
</dbReference>
<accession>A0A918DEP0</accession>
<dbReference type="SMART" id="SM01043">
    <property type="entry name" value="BTAD"/>
    <property type="match status" value="1"/>
</dbReference>
<dbReference type="EMBL" id="BMLP01000007">
    <property type="protein sequence ID" value="GGO36139.1"/>
    <property type="molecule type" value="Genomic_DNA"/>
</dbReference>
<dbReference type="PANTHER" id="PTHR35807">
    <property type="entry name" value="TRANSCRIPTIONAL REGULATOR REDD-RELATED"/>
    <property type="match status" value="1"/>
</dbReference>
<dbReference type="Gene3D" id="1.10.10.10">
    <property type="entry name" value="Winged helix-like DNA-binding domain superfamily/Winged helix DNA-binding domain"/>
    <property type="match status" value="1"/>
</dbReference>
<dbReference type="Proteomes" id="UP000598196">
    <property type="component" value="Unassembled WGS sequence"/>
</dbReference>
<dbReference type="OrthoDB" id="7888886at2"/>
<dbReference type="Pfam" id="PF03704">
    <property type="entry name" value="BTAD"/>
    <property type="match status" value="1"/>
</dbReference>